<gene>
    <name evidence="1" type="ORF">BZK31_12375</name>
</gene>
<evidence type="ECO:0000313" key="2">
    <source>
        <dbReference type="Proteomes" id="UP000192815"/>
    </source>
</evidence>
<dbReference type="Proteomes" id="UP000192815">
    <property type="component" value="Unassembled WGS sequence"/>
</dbReference>
<dbReference type="RefSeq" id="WP_157900728.1">
    <property type="nucleotide sequence ID" value="NZ_CBCRZR010000031.1"/>
</dbReference>
<dbReference type="STRING" id="1958950.BZK31_12375"/>
<reference evidence="2" key="1">
    <citation type="submission" date="2017-02" db="EMBL/GenBank/DDBJ databases">
        <title>Pseudomonas floridae sp. nov., a novel pathogenic bacterial species isolated from tomato.</title>
        <authorList>
            <person name="Timilsina S."/>
            <person name="Vallad G.E."/>
            <person name="Jones J.B."/>
        </authorList>
    </citation>
    <scope>NUCLEOTIDE SEQUENCE [LARGE SCALE GENOMIC DNA]</scope>
    <source>
        <strain evidence="2">GEV388</strain>
    </source>
</reference>
<accession>A0A1X0N7U0</accession>
<name>A0A1X0N7U0_9PSED</name>
<sequence>MPGLTSLGVYRYDAMDRLACCMPAVRETIRRFYRQGHLANELEGAIGHTLLRAEGHLLALACQPVNDTHSDLLATDRANSVSHSVNAQTHQAFSYTPYGSSATERPSGMPAFTGLITDPVTGHYLLGNGTRAFNPVLRRFNSPDPFSPFGEGGLNAYAYCQGDPVNYTDPSGRFPIGALGVAAVWLKKTLFMPIAKKNGMTDEDGIAQTIRKALERNKAAPRKMTPARTYLDNATRQLDRNSPFVQKLVSVNLNLASHGDTNLTYQQAVNYAALAKQVSRGKISNATAHIYAASMWAHKLRTEGQSPSSLVGLAFNLAGAMASGTIDHALLKTGAAIRKGSGH</sequence>
<evidence type="ECO:0008006" key="3">
    <source>
        <dbReference type="Google" id="ProtNLM"/>
    </source>
</evidence>
<comment type="caution">
    <text evidence="1">The sequence shown here is derived from an EMBL/GenBank/DDBJ whole genome shotgun (WGS) entry which is preliminary data.</text>
</comment>
<organism evidence="1 2">
    <name type="scientific">Pseudomonas floridensis</name>
    <dbReference type="NCBI Taxonomy" id="1958950"/>
    <lineage>
        <taxon>Bacteria</taxon>
        <taxon>Pseudomonadati</taxon>
        <taxon>Pseudomonadota</taxon>
        <taxon>Gammaproteobacteria</taxon>
        <taxon>Pseudomonadales</taxon>
        <taxon>Pseudomonadaceae</taxon>
        <taxon>Pseudomonas</taxon>
    </lineage>
</organism>
<dbReference type="SUPFAM" id="SSF56399">
    <property type="entry name" value="ADP-ribosylation"/>
    <property type="match status" value="1"/>
</dbReference>
<keyword evidence="2" id="KW-1185">Reference proteome</keyword>
<dbReference type="InterPro" id="IPR022385">
    <property type="entry name" value="Rhs_assc_core"/>
</dbReference>
<proteinExistence type="predicted"/>
<dbReference type="EMBL" id="MUIO01000041">
    <property type="protein sequence ID" value="ORC59030.1"/>
    <property type="molecule type" value="Genomic_DNA"/>
</dbReference>
<dbReference type="Gene3D" id="2.180.10.10">
    <property type="entry name" value="RHS repeat-associated core"/>
    <property type="match status" value="1"/>
</dbReference>
<dbReference type="OrthoDB" id="6888752at2"/>
<dbReference type="NCBIfam" id="TIGR03696">
    <property type="entry name" value="Rhs_assc_core"/>
    <property type="match status" value="1"/>
</dbReference>
<dbReference type="AlphaFoldDB" id="A0A1X0N7U0"/>
<protein>
    <recommendedName>
        <fullName evidence="3">RHS repeat-associated core domain-containing protein</fullName>
    </recommendedName>
</protein>
<evidence type="ECO:0000313" key="1">
    <source>
        <dbReference type="EMBL" id="ORC59030.1"/>
    </source>
</evidence>